<evidence type="ECO:0000313" key="2">
    <source>
        <dbReference type="EMBL" id="PKA57370.1"/>
    </source>
</evidence>
<reference evidence="2 3" key="1">
    <citation type="journal article" date="2017" name="Nature">
        <title>The Apostasia genome and the evolution of orchids.</title>
        <authorList>
            <person name="Zhang G.Q."/>
            <person name="Liu K.W."/>
            <person name="Li Z."/>
            <person name="Lohaus R."/>
            <person name="Hsiao Y.Y."/>
            <person name="Niu S.C."/>
            <person name="Wang J.Y."/>
            <person name="Lin Y.C."/>
            <person name="Xu Q."/>
            <person name="Chen L.J."/>
            <person name="Yoshida K."/>
            <person name="Fujiwara S."/>
            <person name="Wang Z.W."/>
            <person name="Zhang Y.Q."/>
            <person name="Mitsuda N."/>
            <person name="Wang M."/>
            <person name="Liu G.H."/>
            <person name="Pecoraro L."/>
            <person name="Huang H.X."/>
            <person name="Xiao X.J."/>
            <person name="Lin M."/>
            <person name="Wu X.Y."/>
            <person name="Wu W.L."/>
            <person name="Chen Y.Y."/>
            <person name="Chang S.B."/>
            <person name="Sakamoto S."/>
            <person name="Ohme-Takagi M."/>
            <person name="Yagi M."/>
            <person name="Zeng S.J."/>
            <person name="Shen C.Y."/>
            <person name="Yeh C.M."/>
            <person name="Luo Y.B."/>
            <person name="Tsai W.C."/>
            <person name="Van de Peer Y."/>
            <person name="Liu Z.J."/>
        </authorList>
    </citation>
    <scope>NUCLEOTIDE SEQUENCE [LARGE SCALE GENOMIC DNA]</scope>
    <source>
        <strain evidence="3">cv. Shenzhen</strain>
        <tissue evidence="2">Stem</tissue>
    </source>
</reference>
<proteinExistence type="predicted"/>
<dbReference type="AlphaFoldDB" id="A0A2I0AP92"/>
<feature type="compositionally biased region" description="Basic and acidic residues" evidence="1">
    <location>
        <begin position="104"/>
        <end position="123"/>
    </location>
</feature>
<sequence>MPLSAPSLLPHTSFCARRPAAMRVPEIARLRRACTLALALALARVLAPLPLASPPARSHPRARARAPTRTRASLRPSCPCPNFWENYIVVPELFDSATQRKKRTSDAAAKRTTSDAGRGGEEVHKEAGRFLNVPIPEYDWLEAKFHPLTLRCFDENDDQRPLPSSIAYSPLKGLLHQHLSAYSPLKGLLHQHLSSENVLDKVVERFAALEEGMLEKLLSQRPL</sequence>
<feature type="region of interest" description="Disordered" evidence="1">
    <location>
        <begin position="99"/>
        <end position="123"/>
    </location>
</feature>
<evidence type="ECO:0000313" key="3">
    <source>
        <dbReference type="Proteomes" id="UP000236161"/>
    </source>
</evidence>
<accession>A0A2I0AP92</accession>
<organism evidence="2 3">
    <name type="scientific">Apostasia shenzhenica</name>
    <dbReference type="NCBI Taxonomy" id="1088818"/>
    <lineage>
        <taxon>Eukaryota</taxon>
        <taxon>Viridiplantae</taxon>
        <taxon>Streptophyta</taxon>
        <taxon>Embryophyta</taxon>
        <taxon>Tracheophyta</taxon>
        <taxon>Spermatophyta</taxon>
        <taxon>Magnoliopsida</taxon>
        <taxon>Liliopsida</taxon>
        <taxon>Asparagales</taxon>
        <taxon>Orchidaceae</taxon>
        <taxon>Apostasioideae</taxon>
        <taxon>Apostasia</taxon>
    </lineage>
</organism>
<keyword evidence="3" id="KW-1185">Reference proteome</keyword>
<gene>
    <name evidence="2" type="ORF">AXF42_Ash013557</name>
</gene>
<name>A0A2I0AP92_9ASPA</name>
<dbReference type="Proteomes" id="UP000236161">
    <property type="component" value="Unassembled WGS sequence"/>
</dbReference>
<protein>
    <submittedName>
        <fullName evidence="2">Uncharacterized protein</fullName>
    </submittedName>
</protein>
<evidence type="ECO:0000256" key="1">
    <source>
        <dbReference type="SAM" id="MobiDB-lite"/>
    </source>
</evidence>
<dbReference type="EMBL" id="KZ451968">
    <property type="protein sequence ID" value="PKA57370.1"/>
    <property type="molecule type" value="Genomic_DNA"/>
</dbReference>